<feature type="active site" description="Proton donor" evidence="4">
    <location>
        <position position="52"/>
    </location>
</feature>
<evidence type="ECO:0000259" key="7">
    <source>
        <dbReference type="Pfam" id="PF00248"/>
    </source>
</evidence>
<comment type="similarity">
    <text evidence="1">Belongs to the aldo/keto reductase family.</text>
</comment>
<feature type="site" description="Lowers pKa of active site Tyr" evidence="6">
    <location>
        <position position="77"/>
    </location>
</feature>
<feature type="binding site" evidence="5">
    <location>
        <position position="110"/>
    </location>
    <ligand>
        <name>substrate</name>
    </ligand>
</feature>
<evidence type="ECO:0000313" key="8">
    <source>
        <dbReference type="EMBL" id="TES49361.1"/>
    </source>
</evidence>
<dbReference type="SUPFAM" id="SSF51430">
    <property type="entry name" value="NAD(P)-linked oxidoreductase"/>
    <property type="match status" value="1"/>
</dbReference>
<dbReference type="CDD" id="cd19132">
    <property type="entry name" value="AKR_AKR5D1_E1"/>
    <property type="match status" value="1"/>
</dbReference>
<evidence type="ECO:0000313" key="9">
    <source>
        <dbReference type="Proteomes" id="UP000298210"/>
    </source>
</evidence>
<dbReference type="EMBL" id="SNUX01000002">
    <property type="protein sequence ID" value="TES49361.1"/>
    <property type="molecule type" value="Genomic_DNA"/>
</dbReference>
<comment type="caution">
    <text evidence="8">The sequence shown here is derived from an EMBL/GenBank/DDBJ whole genome shotgun (WGS) entry which is preliminary data.</text>
</comment>
<accession>A0A4Y7WLU3</accession>
<dbReference type="PANTHER" id="PTHR43827">
    <property type="entry name" value="2,5-DIKETO-D-GLUCONIC ACID REDUCTASE"/>
    <property type="match status" value="1"/>
</dbReference>
<dbReference type="Pfam" id="PF00248">
    <property type="entry name" value="Aldo_ket_red"/>
    <property type="match status" value="1"/>
</dbReference>
<evidence type="ECO:0000256" key="4">
    <source>
        <dbReference type="PIRSR" id="PIRSR000097-1"/>
    </source>
</evidence>
<feature type="domain" description="NADP-dependent oxidoreductase" evidence="7">
    <location>
        <begin position="19"/>
        <end position="264"/>
    </location>
</feature>
<protein>
    <submittedName>
        <fullName evidence="8">Aldo/keto reductase</fullName>
    </submittedName>
</protein>
<dbReference type="FunFam" id="3.20.20.100:FF:000002">
    <property type="entry name" value="2,5-diketo-D-gluconic acid reductase A"/>
    <property type="match status" value="1"/>
</dbReference>
<evidence type="ECO:0000256" key="1">
    <source>
        <dbReference type="ARBA" id="ARBA00007905"/>
    </source>
</evidence>
<name>A0A4Y7WLU3_9BACI</name>
<dbReference type="RefSeq" id="WP_124741225.1">
    <property type="nucleotide sequence ID" value="NZ_LDIM01000006.1"/>
</dbReference>
<dbReference type="InterPro" id="IPR036812">
    <property type="entry name" value="NAD(P)_OxRdtase_dom_sf"/>
</dbReference>
<dbReference type="InterPro" id="IPR020471">
    <property type="entry name" value="AKR"/>
</dbReference>
<dbReference type="Proteomes" id="UP000298210">
    <property type="component" value="Unassembled WGS sequence"/>
</dbReference>
<gene>
    <name evidence="8" type="ORF">E2L03_07780</name>
</gene>
<dbReference type="PRINTS" id="PR00069">
    <property type="entry name" value="ALDKETRDTASE"/>
</dbReference>
<dbReference type="PANTHER" id="PTHR43827:SF3">
    <property type="entry name" value="NADP-DEPENDENT OXIDOREDUCTASE DOMAIN-CONTAINING PROTEIN"/>
    <property type="match status" value="1"/>
</dbReference>
<dbReference type="InterPro" id="IPR018170">
    <property type="entry name" value="Aldo/ket_reductase_CS"/>
</dbReference>
<dbReference type="PROSITE" id="PS00062">
    <property type="entry name" value="ALDOKETO_REDUCTASE_2"/>
    <property type="match status" value="1"/>
</dbReference>
<evidence type="ECO:0000256" key="6">
    <source>
        <dbReference type="PIRSR" id="PIRSR000097-3"/>
    </source>
</evidence>
<dbReference type="GO" id="GO:0016616">
    <property type="term" value="F:oxidoreductase activity, acting on the CH-OH group of donors, NAD or NADP as acceptor"/>
    <property type="evidence" value="ECO:0007669"/>
    <property type="project" value="UniProtKB-ARBA"/>
</dbReference>
<dbReference type="InterPro" id="IPR023210">
    <property type="entry name" value="NADP_OxRdtase_dom"/>
</dbReference>
<dbReference type="Gene3D" id="3.20.20.100">
    <property type="entry name" value="NADP-dependent oxidoreductase domain"/>
    <property type="match status" value="1"/>
</dbReference>
<keyword evidence="3" id="KW-0560">Oxidoreductase</keyword>
<evidence type="ECO:0000256" key="2">
    <source>
        <dbReference type="ARBA" id="ARBA00022857"/>
    </source>
</evidence>
<reference evidence="8 9" key="1">
    <citation type="submission" date="2019-03" db="EMBL/GenBank/DDBJ databases">
        <authorList>
            <person name="Liu G."/>
        </authorList>
    </citation>
    <scope>NUCLEOTIDE SEQUENCE [LARGE SCALE GENOMIC DNA]</scope>
    <source>
        <strain evidence="8 9">DSM 19099</strain>
    </source>
</reference>
<dbReference type="PROSITE" id="PS00798">
    <property type="entry name" value="ALDOKETO_REDUCTASE_1"/>
    <property type="match status" value="1"/>
</dbReference>
<organism evidence="8 9">
    <name type="scientific">Shouchella lehensis</name>
    <dbReference type="NCBI Taxonomy" id="300825"/>
    <lineage>
        <taxon>Bacteria</taxon>
        <taxon>Bacillati</taxon>
        <taxon>Bacillota</taxon>
        <taxon>Bacilli</taxon>
        <taxon>Bacillales</taxon>
        <taxon>Bacillaceae</taxon>
        <taxon>Shouchella</taxon>
    </lineage>
</organism>
<proteinExistence type="inferred from homology"/>
<dbReference type="AlphaFoldDB" id="A0A4Y7WLU3"/>
<keyword evidence="2" id="KW-0521">NADP</keyword>
<sequence>MVDSIPIRTLNDGLQVPTIGYGTAQLKGHACVHSIQSAIEIGYRLIDSAFNYENEGAVGEAVRRSSTPREQLRITSKLPGRHHAYNKAVETIQESLLRTGLDYFDLYLVHWPNPKQGLFVEAWQALIDAKRWGLVRSIGVSNFLPEHLDQIINETGVTPSLNQIELHPYFSQEEQRAYDKKLGIVTQSWSPLGRLRSDSVFHDQLFDDIAESYGKTKAQIILRWQIQLENLPLVRSSNVSRQQDNLALFDFELDNPTMDAINRLTRENGRIDNQNPNEYEEF</sequence>
<evidence type="ECO:0000256" key="5">
    <source>
        <dbReference type="PIRSR" id="PIRSR000097-2"/>
    </source>
</evidence>
<evidence type="ECO:0000256" key="3">
    <source>
        <dbReference type="ARBA" id="ARBA00023002"/>
    </source>
</evidence>
<dbReference type="PIRSF" id="PIRSF000097">
    <property type="entry name" value="AKR"/>
    <property type="match status" value="1"/>
</dbReference>